<dbReference type="GO" id="GO:1990879">
    <property type="term" value="C:CST complex"/>
    <property type="evidence" value="ECO:0007669"/>
    <property type="project" value="InterPro"/>
</dbReference>
<keyword evidence="2" id="KW-1185">Reference proteome</keyword>
<dbReference type="EMBL" id="JANCYU010000030">
    <property type="protein sequence ID" value="KAK4525366.1"/>
    <property type="molecule type" value="Genomic_DNA"/>
</dbReference>
<evidence type="ECO:0000313" key="1">
    <source>
        <dbReference type="EMBL" id="KAK4525366.1"/>
    </source>
</evidence>
<gene>
    <name evidence="1" type="ORF">GAYE_SCF12G3274</name>
</gene>
<protein>
    <submittedName>
        <fullName evidence="1">Uncharacterized protein</fullName>
    </submittedName>
</protein>
<dbReference type="InterPro" id="IPR012340">
    <property type="entry name" value="NA-bd_OB-fold"/>
</dbReference>
<comment type="caution">
    <text evidence="1">The sequence shown here is derived from an EMBL/GenBank/DDBJ whole genome shotgun (WGS) entry which is preliminary data.</text>
</comment>
<dbReference type="Pfam" id="PF15490">
    <property type="entry name" value="Ten1_2"/>
    <property type="match status" value="1"/>
</dbReference>
<dbReference type="AlphaFoldDB" id="A0AAV9IDW2"/>
<proteinExistence type="predicted"/>
<evidence type="ECO:0000313" key="2">
    <source>
        <dbReference type="Proteomes" id="UP001300502"/>
    </source>
</evidence>
<accession>A0AAV9IDW2</accession>
<dbReference type="Proteomes" id="UP001300502">
    <property type="component" value="Unassembled WGS sequence"/>
</dbReference>
<dbReference type="InterPro" id="IPR029146">
    <property type="entry name" value="Ten1_animal_plant"/>
</dbReference>
<sequence>MLKANKNIQASRILFINEVLQQKNSLIGIAVKLIGRAIFYDPTKDILLVEYQKARIAVSTALTDDIKIRCGQLLQLIGEISPSDEASYKFCQQVGCLVATRQLNLEVHYYLNNRK</sequence>
<organism evidence="1 2">
    <name type="scientific">Galdieria yellowstonensis</name>
    <dbReference type="NCBI Taxonomy" id="3028027"/>
    <lineage>
        <taxon>Eukaryota</taxon>
        <taxon>Rhodophyta</taxon>
        <taxon>Bangiophyceae</taxon>
        <taxon>Galdieriales</taxon>
        <taxon>Galdieriaceae</taxon>
        <taxon>Galdieria</taxon>
    </lineage>
</organism>
<dbReference type="GO" id="GO:0003697">
    <property type="term" value="F:single-stranded DNA binding"/>
    <property type="evidence" value="ECO:0007669"/>
    <property type="project" value="InterPro"/>
</dbReference>
<name>A0AAV9IDW2_9RHOD</name>
<dbReference type="Gene3D" id="2.40.50.140">
    <property type="entry name" value="Nucleic acid-binding proteins"/>
    <property type="match status" value="1"/>
</dbReference>
<reference evidence="1 2" key="1">
    <citation type="submission" date="2022-07" db="EMBL/GenBank/DDBJ databases">
        <title>Genome-wide signatures of adaptation to extreme environments.</title>
        <authorList>
            <person name="Cho C.H."/>
            <person name="Yoon H.S."/>
        </authorList>
    </citation>
    <scope>NUCLEOTIDE SEQUENCE [LARGE SCALE GENOMIC DNA]</scope>
    <source>
        <strain evidence="1 2">108.79 E11</strain>
    </source>
</reference>